<gene>
    <name evidence="1" type="ORF">E1B28_003442</name>
</gene>
<name>A0A9P7UKL4_9AGAR</name>
<organism evidence="1 2">
    <name type="scientific">Marasmius oreades</name>
    <name type="common">fairy-ring Marasmius</name>
    <dbReference type="NCBI Taxonomy" id="181124"/>
    <lineage>
        <taxon>Eukaryota</taxon>
        <taxon>Fungi</taxon>
        <taxon>Dikarya</taxon>
        <taxon>Basidiomycota</taxon>
        <taxon>Agaricomycotina</taxon>
        <taxon>Agaricomycetes</taxon>
        <taxon>Agaricomycetidae</taxon>
        <taxon>Agaricales</taxon>
        <taxon>Marasmiineae</taxon>
        <taxon>Marasmiaceae</taxon>
        <taxon>Marasmius</taxon>
    </lineage>
</organism>
<accession>A0A9P7UKL4</accession>
<protein>
    <submittedName>
        <fullName evidence="1">Uncharacterized protein</fullName>
    </submittedName>
</protein>
<reference evidence="1" key="1">
    <citation type="journal article" date="2021" name="Genome Biol. Evol.">
        <title>The assembled and annotated genome of the fairy-ring fungus Marasmius oreades.</title>
        <authorList>
            <person name="Hiltunen M."/>
            <person name="Ament-Velasquez S.L."/>
            <person name="Johannesson H."/>
        </authorList>
    </citation>
    <scope>NUCLEOTIDE SEQUENCE</scope>
    <source>
        <strain evidence="1">03SP1</strain>
    </source>
</reference>
<dbReference type="Proteomes" id="UP001049176">
    <property type="component" value="Chromosome 11"/>
</dbReference>
<dbReference type="KEGG" id="more:E1B28_003442"/>
<dbReference type="AlphaFoldDB" id="A0A9P7UKL4"/>
<proteinExistence type="predicted"/>
<dbReference type="RefSeq" id="XP_043002379.1">
    <property type="nucleotide sequence ID" value="XM_043160422.1"/>
</dbReference>
<keyword evidence="2" id="KW-1185">Reference proteome</keyword>
<evidence type="ECO:0000313" key="2">
    <source>
        <dbReference type="Proteomes" id="UP001049176"/>
    </source>
</evidence>
<dbReference type="EMBL" id="CM032191">
    <property type="protein sequence ID" value="KAG7085908.1"/>
    <property type="molecule type" value="Genomic_DNA"/>
</dbReference>
<comment type="caution">
    <text evidence="1">The sequence shown here is derived from an EMBL/GenBank/DDBJ whole genome shotgun (WGS) entry which is preliminary data.</text>
</comment>
<sequence>MMNKFELVGGFYFPEYGRRNPGNSLCCGTDNFLPTSCQRRSNGDFDVVVMEVRLRGSEPVISVPGCTALEIETRSALKFRFKKSSQTGHWMRLFQYALLPGLSIAQYSRYSHSTQNVPVWSFHGPLLLQRKQMPAGPRDIVRFALENGSFLIGTVYSWCGPSLAVPPKLPLSVSLTQSLITPRTCSSESSPQEPWTYSEQPDTALVPIIKFIRTRNAFPHVPLSFPPLKLARKIGVHGHRVHLVQWRATPVPATLPPPHQ</sequence>
<evidence type="ECO:0000313" key="1">
    <source>
        <dbReference type="EMBL" id="KAG7085908.1"/>
    </source>
</evidence>
<dbReference type="GeneID" id="66072518"/>